<dbReference type="FunFam" id="3.90.850.10:FF:000002">
    <property type="entry name" value="2-hydroxyhepta-2,4-diene-1,7-dioate isomerase"/>
    <property type="match status" value="1"/>
</dbReference>
<dbReference type="PANTHER" id="PTHR42796">
    <property type="entry name" value="FUMARYLACETOACETATE HYDROLASE DOMAIN-CONTAINING PROTEIN 2A-RELATED"/>
    <property type="match status" value="1"/>
</dbReference>
<evidence type="ECO:0000256" key="1">
    <source>
        <dbReference type="ARBA" id="ARBA00010211"/>
    </source>
</evidence>
<reference evidence="4 5" key="1">
    <citation type="submission" date="2006-10" db="EMBL/GenBank/DDBJ databases">
        <title>Complete sequence of Syntrophobacter fumaroxidans MPOB.</title>
        <authorList>
            <consortium name="US DOE Joint Genome Institute"/>
            <person name="Copeland A."/>
            <person name="Lucas S."/>
            <person name="Lapidus A."/>
            <person name="Barry K."/>
            <person name="Detter J.C."/>
            <person name="Glavina del Rio T."/>
            <person name="Hammon N."/>
            <person name="Israni S."/>
            <person name="Pitluck S."/>
            <person name="Goltsman E.G."/>
            <person name="Martinez M."/>
            <person name="Schmutz J."/>
            <person name="Larimer F."/>
            <person name="Land M."/>
            <person name="Hauser L."/>
            <person name="Kyrpides N."/>
            <person name="Kim E."/>
            <person name="Boone D.R."/>
            <person name="Brockman F."/>
            <person name="Culley D."/>
            <person name="Ferry J."/>
            <person name="Gunsalus R."/>
            <person name="McInerney M.J."/>
            <person name="Morrison M."/>
            <person name="Plugge C."/>
            <person name="Rohlin L."/>
            <person name="Scholten J."/>
            <person name="Sieber J."/>
            <person name="Stams A.J.M."/>
            <person name="Worm P."/>
            <person name="Henstra A.M."/>
            <person name="Richardson P."/>
        </authorList>
    </citation>
    <scope>NUCLEOTIDE SEQUENCE [LARGE SCALE GENOMIC DNA]</scope>
    <source>
        <strain evidence="5">DSM 10017 / MPOB</strain>
    </source>
</reference>
<feature type="domain" description="Fumarylacetoacetase-like C-terminal" evidence="3">
    <location>
        <begin position="19"/>
        <end position="233"/>
    </location>
</feature>
<dbReference type="GO" id="GO:0019752">
    <property type="term" value="P:carboxylic acid metabolic process"/>
    <property type="evidence" value="ECO:0007669"/>
    <property type="project" value="UniProtKB-ARBA"/>
</dbReference>
<dbReference type="Pfam" id="PF01557">
    <property type="entry name" value="FAA_hydrolase"/>
    <property type="match status" value="1"/>
</dbReference>
<keyword evidence="4" id="KW-0413">Isomerase</keyword>
<gene>
    <name evidence="4" type="ordered locus">Sfum_0938</name>
</gene>
<name>A0LGT2_SYNFM</name>
<sequence>MVILPIVNTTKKYTVNPTKIIALGLNYRAHIAESTTVKVRGFTDEVPEEPILFPKTPNVLIGPGESIVIPAFLKEYGFPEPRTDYEAELAVIIKDECKNVGPGDALKHVFGYTCMNDVSQRNLQTGDRAGWFRGKSLDTFGPIGPVIVRPDDLGDPHNLRICCRLNGVTVQDSNTGSMIFKIPEIIAFVSRNFKLMPGDVIVTGTPSGVGPIRHGDVVEVEIEKIGILRNPVVEE</sequence>
<dbReference type="AlphaFoldDB" id="A0LGT2"/>
<evidence type="ECO:0000313" key="4">
    <source>
        <dbReference type="EMBL" id="ABK16634.1"/>
    </source>
</evidence>
<accession>A0LGT2</accession>
<dbReference type="EC" id="5.3.3.10" evidence="4"/>
<evidence type="ECO:0000256" key="2">
    <source>
        <dbReference type="ARBA" id="ARBA00022723"/>
    </source>
</evidence>
<comment type="similarity">
    <text evidence="1">Belongs to the FAH family.</text>
</comment>
<dbReference type="GO" id="GO:0046872">
    <property type="term" value="F:metal ion binding"/>
    <property type="evidence" value="ECO:0007669"/>
    <property type="project" value="UniProtKB-KW"/>
</dbReference>
<protein>
    <submittedName>
        <fullName evidence="4">5-carboxymethyl-2-hydroxymuconate delta-isomerase</fullName>
        <ecNumber evidence="4">5.3.3.10</ecNumber>
    </submittedName>
</protein>
<dbReference type="Gene3D" id="3.90.850.10">
    <property type="entry name" value="Fumarylacetoacetase-like, C-terminal domain"/>
    <property type="match status" value="1"/>
</dbReference>
<dbReference type="EMBL" id="CP000478">
    <property type="protein sequence ID" value="ABK16634.1"/>
    <property type="molecule type" value="Genomic_DNA"/>
</dbReference>
<dbReference type="OrthoDB" id="5197601at2"/>
<dbReference type="InParanoid" id="A0LGT2"/>
<dbReference type="RefSeq" id="WP_011697805.1">
    <property type="nucleotide sequence ID" value="NC_008554.1"/>
</dbReference>
<dbReference type="SUPFAM" id="SSF56529">
    <property type="entry name" value="FAH"/>
    <property type="match status" value="1"/>
</dbReference>
<dbReference type="InterPro" id="IPR051121">
    <property type="entry name" value="FAH"/>
</dbReference>
<dbReference type="InterPro" id="IPR011234">
    <property type="entry name" value="Fumarylacetoacetase-like_C"/>
</dbReference>
<evidence type="ECO:0000259" key="3">
    <source>
        <dbReference type="Pfam" id="PF01557"/>
    </source>
</evidence>
<dbReference type="KEGG" id="sfu:Sfum_0938"/>
<dbReference type="PANTHER" id="PTHR42796:SF4">
    <property type="entry name" value="FUMARYLACETOACETATE HYDROLASE DOMAIN-CONTAINING PROTEIN 2A"/>
    <property type="match status" value="1"/>
</dbReference>
<dbReference type="STRING" id="335543.Sfum_0938"/>
<organism evidence="4 5">
    <name type="scientific">Syntrophobacter fumaroxidans (strain DSM 10017 / MPOB)</name>
    <dbReference type="NCBI Taxonomy" id="335543"/>
    <lineage>
        <taxon>Bacteria</taxon>
        <taxon>Pseudomonadati</taxon>
        <taxon>Thermodesulfobacteriota</taxon>
        <taxon>Syntrophobacteria</taxon>
        <taxon>Syntrophobacterales</taxon>
        <taxon>Syntrophobacteraceae</taxon>
        <taxon>Syntrophobacter</taxon>
    </lineage>
</organism>
<dbReference type="FunCoup" id="A0LGT2">
    <property type="interactions" value="384"/>
</dbReference>
<keyword evidence="2" id="KW-0479">Metal-binding</keyword>
<proteinExistence type="inferred from homology"/>
<dbReference type="GO" id="GO:0008704">
    <property type="term" value="F:5-carboxymethyl-2-hydroxymuconate delta-isomerase activity"/>
    <property type="evidence" value="ECO:0007669"/>
    <property type="project" value="UniProtKB-EC"/>
</dbReference>
<dbReference type="InterPro" id="IPR036663">
    <property type="entry name" value="Fumarylacetoacetase_C_sf"/>
</dbReference>
<keyword evidence="5" id="KW-1185">Reference proteome</keyword>
<dbReference type="HOGENOM" id="CLU_028458_2_0_7"/>
<dbReference type="Proteomes" id="UP000001784">
    <property type="component" value="Chromosome"/>
</dbReference>
<dbReference type="eggNOG" id="COG0179">
    <property type="taxonomic scope" value="Bacteria"/>
</dbReference>
<evidence type="ECO:0000313" key="5">
    <source>
        <dbReference type="Proteomes" id="UP000001784"/>
    </source>
</evidence>